<gene>
    <name evidence="1" type="ORF">KUTeg_003435</name>
</gene>
<comment type="caution">
    <text evidence="1">The sequence shown here is derived from an EMBL/GenBank/DDBJ whole genome shotgun (WGS) entry which is preliminary data.</text>
</comment>
<protein>
    <submittedName>
        <fullName evidence="1">Uncharacterized protein</fullName>
    </submittedName>
</protein>
<proteinExistence type="predicted"/>
<keyword evidence="2" id="KW-1185">Reference proteome</keyword>
<dbReference type="EMBL" id="JARBDR010000214">
    <property type="protein sequence ID" value="KAJ8318344.1"/>
    <property type="molecule type" value="Genomic_DNA"/>
</dbReference>
<reference evidence="1 2" key="1">
    <citation type="submission" date="2022-12" db="EMBL/GenBank/DDBJ databases">
        <title>Chromosome-level genome of Tegillarca granosa.</title>
        <authorList>
            <person name="Kim J."/>
        </authorList>
    </citation>
    <scope>NUCLEOTIDE SEQUENCE [LARGE SCALE GENOMIC DNA]</scope>
    <source>
        <strain evidence="1">Teg-2019</strain>
        <tissue evidence="1">Adductor muscle</tissue>
    </source>
</reference>
<name>A0ABQ9FM43_TEGGR</name>
<evidence type="ECO:0000313" key="1">
    <source>
        <dbReference type="EMBL" id="KAJ8318344.1"/>
    </source>
</evidence>
<sequence>MRNKNTVRKTQSDIKIFVDFLKSVDEWRSPELKRGPIRVLTIKFKMFTIKCSQISTEKKIMDVNILTDPKCKHARDVLSAKMKKLEDARNRPNAADPLNKEEVRILYEKEALGLVYCWFSPGTPVSLTIPTFHFIQYIKCPLIMLIDLMTCKSLQSIQKSETRNNENTRVNFLFGSQRKLD</sequence>
<accession>A0ABQ9FM43</accession>
<organism evidence="1 2">
    <name type="scientific">Tegillarca granosa</name>
    <name type="common">Malaysian cockle</name>
    <name type="synonym">Anadara granosa</name>
    <dbReference type="NCBI Taxonomy" id="220873"/>
    <lineage>
        <taxon>Eukaryota</taxon>
        <taxon>Metazoa</taxon>
        <taxon>Spiralia</taxon>
        <taxon>Lophotrochozoa</taxon>
        <taxon>Mollusca</taxon>
        <taxon>Bivalvia</taxon>
        <taxon>Autobranchia</taxon>
        <taxon>Pteriomorphia</taxon>
        <taxon>Arcoida</taxon>
        <taxon>Arcoidea</taxon>
        <taxon>Arcidae</taxon>
        <taxon>Tegillarca</taxon>
    </lineage>
</organism>
<dbReference type="Proteomes" id="UP001217089">
    <property type="component" value="Unassembled WGS sequence"/>
</dbReference>
<evidence type="ECO:0000313" key="2">
    <source>
        <dbReference type="Proteomes" id="UP001217089"/>
    </source>
</evidence>